<dbReference type="GO" id="GO:0043531">
    <property type="term" value="F:ADP binding"/>
    <property type="evidence" value="ECO:0007669"/>
    <property type="project" value="InterPro"/>
</dbReference>
<dbReference type="GeneID" id="59287888"/>
<dbReference type="SUPFAM" id="SSF52540">
    <property type="entry name" value="P-loop containing nucleoside triphosphate hydrolases"/>
    <property type="match status" value="1"/>
</dbReference>
<dbReference type="InterPro" id="IPR027417">
    <property type="entry name" value="P-loop_NTPase"/>
</dbReference>
<proteinExistence type="predicted"/>
<dbReference type="RefSeq" id="XP_037164912.1">
    <property type="nucleotide sequence ID" value="XM_037308138.1"/>
</dbReference>
<dbReference type="Pfam" id="PF00931">
    <property type="entry name" value="NB-ARC"/>
    <property type="match status" value="1"/>
</dbReference>
<feature type="domain" description="NB-ARC" evidence="1">
    <location>
        <begin position="218"/>
        <end position="372"/>
    </location>
</feature>
<dbReference type="OrthoDB" id="1658288at2759"/>
<keyword evidence="4" id="KW-1185">Reference proteome</keyword>
<dbReference type="InterPro" id="IPR031352">
    <property type="entry name" value="SesA"/>
</dbReference>
<dbReference type="EMBL" id="JACCJC010000024">
    <property type="protein sequence ID" value="KAF6235544.1"/>
    <property type="molecule type" value="Genomic_DNA"/>
</dbReference>
<accession>A0A8H6FVG5</accession>
<evidence type="ECO:0000313" key="4">
    <source>
        <dbReference type="Proteomes" id="UP000578531"/>
    </source>
</evidence>
<comment type="caution">
    <text evidence="3">The sequence shown here is derived from an EMBL/GenBank/DDBJ whole genome shotgun (WGS) entry which is preliminary data.</text>
</comment>
<dbReference type="AlphaFoldDB" id="A0A8H6FVG5"/>
<organism evidence="3 4">
    <name type="scientific">Letharia columbiana</name>
    <dbReference type="NCBI Taxonomy" id="112416"/>
    <lineage>
        <taxon>Eukaryota</taxon>
        <taxon>Fungi</taxon>
        <taxon>Dikarya</taxon>
        <taxon>Ascomycota</taxon>
        <taxon>Pezizomycotina</taxon>
        <taxon>Lecanoromycetes</taxon>
        <taxon>OSLEUM clade</taxon>
        <taxon>Lecanoromycetidae</taxon>
        <taxon>Lecanorales</taxon>
        <taxon>Lecanorineae</taxon>
        <taxon>Parmeliaceae</taxon>
        <taxon>Letharia</taxon>
    </lineage>
</organism>
<evidence type="ECO:0000259" key="1">
    <source>
        <dbReference type="Pfam" id="PF00931"/>
    </source>
</evidence>
<dbReference type="PANTHER" id="PTHR35205:SF1">
    <property type="entry name" value="ZU5 DOMAIN-CONTAINING PROTEIN"/>
    <property type="match status" value="1"/>
</dbReference>
<evidence type="ECO:0000313" key="3">
    <source>
        <dbReference type="EMBL" id="KAF6235544.1"/>
    </source>
</evidence>
<name>A0A8H6FVG5_9LECA</name>
<dbReference type="Pfam" id="PF17107">
    <property type="entry name" value="SesA"/>
    <property type="match status" value="1"/>
</dbReference>
<feature type="domain" description="NACHT-NTPase and P-loop NTPases N-terminal" evidence="2">
    <location>
        <begin position="15"/>
        <end position="142"/>
    </location>
</feature>
<dbReference type="InterPro" id="IPR002182">
    <property type="entry name" value="NB-ARC"/>
</dbReference>
<dbReference type="Proteomes" id="UP000578531">
    <property type="component" value="Unassembled WGS sequence"/>
</dbReference>
<sequence length="834" mass="94896">MSGLEGLAAVSFAGNVFQFIDFAITLYERIDQLSLGTTAAGEVPRKLETLANRLSSTAETLKALDQEGLTAVENDKKTLEACTARTKDLDERLKRFTVKNSKPGTSNLQKGAKKAERVWKALNSVHADDEIEDLQRSLDRLLDLVSLQHQLRMAIKNDRNHEDIVKQLESLCLEVAAKSTVMREPDVPITILPFTRNHNFVGRVEFLDDIDRKFSSGQRSVALCGLGGVGKSQIALEYSFRFREKSPQASIFWVYTSAGVNFEQSYNKIATCCGVPGREDTEKNMMQLVTDWLENHYELEWLMIIDNVDSIETFFKIEIHGKKLIDYVPQSANGSVLYTSRNRDIGVDLTQDYDPIMITSMNLEEAQHLLGKDLIGRSTSEDRRDLLEELDYLPLAINQAVAYMTKRRISIKEYLVLFRKSDSNKVRLLKHEFSDNGRETRRMESLATTFIVSFEYLRAEHPNAADLLSIMSYFDRQSIPRSCLQSENTDPLDFEDSIEFLIAFSFVTGDDQVRGENGDNDGFNAGFKGYSYSMHRLVQLATRQWLKENKTGKEDAFASQAIQRFQTQMLAMKPYRRDYALLQYSPRVMPYTRMSMRGSTIPWRTHHQTLLAVQLHHPTTETRLAQASLHFESAILASSDRNDTSAVAHATESLEIRSEILGREDLETCRSAALVAYCRARENDTVRGGLDFGALHTVREGWGNEDDEIRGLLRQALDGFYQHFELAVEDATNCFLGLVNLYLLRKVGEDEQAESLVRELLERMETLPDRGEEVSGQGNQLFTTQGITMIRYEHLLPRFEDQLEKFHRPLVNPDVEVNDALQELARDLHVSALP</sequence>
<dbReference type="Gene3D" id="3.40.50.300">
    <property type="entry name" value="P-loop containing nucleotide triphosphate hydrolases"/>
    <property type="match status" value="1"/>
</dbReference>
<evidence type="ECO:0000259" key="2">
    <source>
        <dbReference type="Pfam" id="PF17107"/>
    </source>
</evidence>
<protein>
    <submittedName>
        <fullName evidence="3">Uncharacterized protein</fullName>
    </submittedName>
</protein>
<gene>
    <name evidence="3" type="ORF">HO173_006227</name>
</gene>
<dbReference type="PANTHER" id="PTHR35205">
    <property type="entry name" value="NB-ARC AND TPR DOMAIN PROTEIN"/>
    <property type="match status" value="1"/>
</dbReference>
<reference evidence="3 4" key="1">
    <citation type="journal article" date="2020" name="Genomics">
        <title>Complete, high-quality genomes from long-read metagenomic sequencing of two wolf lichen thalli reveals enigmatic genome architecture.</title>
        <authorList>
            <person name="McKenzie S.K."/>
            <person name="Walston R.F."/>
            <person name="Allen J.L."/>
        </authorList>
    </citation>
    <scope>NUCLEOTIDE SEQUENCE [LARGE SCALE GENOMIC DNA]</scope>
    <source>
        <strain evidence="3">WasteWater2</strain>
    </source>
</reference>